<evidence type="ECO:0000313" key="2">
    <source>
        <dbReference type="Proteomes" id="UP000003986"/>
    </source>
</evidence>
<dbReference type="EMBL" id="DS999644">
    <property type="protein sequence ID" value="EFE77219.2"/>
    <property type="molecule type" value="Genomic_DNA"/>
</dbReference>
<accession>D6AJE7</accession>
<sequence>MYREGIHRTAYHRDGKCPALTGKRDTCDTWAAVPEAEAREKLGLDPCLRCAA</sequence>
<dbReference type="AlphaFoldDB" id="D6AJE7"/>
<evidence type="ECO:0000313" key="1">
    <source>
        <dbReference type="EMBL" id="EFE77219.2"/>
    </source>
</evidence>
<gene>
    <name evidence="1" type="ORF">SSGG_04586</name>
</gene>
<organism evidence="1 2">
    <name type="scientific">Streptomyces filamentosus NRRL 15998</name>
    <dbReference type="NCBI Taxonomy" id="457431"/>
    <lineage>
        <taxon>Bacteria</taxon>
        <taxon>Bacillati</taxon>
        <taxon>Actinomycetota</taxon>
        <taxon>Actinomycetes</taxon>
        <taxon>Kitasatosporales</taxon>
        <taxon>Streptomycetaceae</taxon>
        <taxon>Streptomyces</taxon>
    </lineage>
</organism>
<proteinExistence type="predicted"/>
<dbReference type="Proteomes" id="UP000003986">
    <property type="component" value="Unassembled WGS sequence"/>
</dbReference>
<reference evidence="2" key="1">
    <citation type="submission" date="2008-10" db="EMBL/GenBank/DDBJ databases">
        <authorList>
            <person name="Molnar K."/>
        </authorList>
    </citation>
    <scope>NUCLEOTIDE SEQUENCE [LARGE SCALE GENOMIC DNA]</scope>
    <source>
        <strain evidence="2">NRRL 15998</strain>
    </source>
</reference>
<name>D6AJE7_STRFL</name>
<protein>
    <submittedName>
        <fullName evidence="1">Predicted protein</fullName>
    </submittedName>
</protein>
<reference evidence="2" key="2">
    <citation type="submission" date="2008-12" db="EMBL/GenBank/DDBJ databases">
        <title>Annotation of Streptomyces roseosporus strain NRRL 15998.</title>
        <authorList>
            <consortium name="The Broad Institute Genome Sequencing Platform"/>
            <consortium name="Broad Institute Microbial Sequencing Center"/>
            <person name="Fischbach M."/>
            <person name="Ward D."/>
            <person name="Young S."/>
            <person name="Kodira C.D."/>
            <person name="Zeng Q."/>
            <person name="Koehrsen M."/>
            <person name="Godfrey P."/>
            <person name="Alvarado L."/>
            <person name="Berlin A.M."/>
            <person name="Borenstein D."/>
            <person name="Chen Z."/>
            <person name="Engels R."/>
            <person name="Freedman E."/>
            <person name="Gellesch M."/>
            <person name="Goldberg J."/>
            <person name="Griggs A."/>
            <person name="Gujja S."/>
            <person name="Heiman D.I."/>
            <person name="Hepburn T.A."/>
            <person name="Howarth C."/>
            <person name="Jen D."/>
            <person name="Larson L."/>
            <person name="Lewis B."/>
            <person name="Mehta T."/>
            <person name="Park D."/>
            <person name="Pearson M."/>
            <person name="Roberts A."/>
            <person name="Saif S."/>
            <person name="Shea T.D."/>
            <person name="Shenoy N."/>
            <person name="Sisk P."/>
            <person name="Stolte C."/>
            <person name="Sykes S.N."/>
            <person name="Walk T."/>
            <person name="White J."/>
            <person name="Yandava C."/>
            <person name="Straight P."/>
            <person name="Clardy J."/>
            <person name="Hung D."/>
            <person name="Kolter R."/>
            <person name="Mekalanos J."/>
            <person name="Walker S."/>
            <person name="Walsh C.T."/>
            <person name="Wieland B.L.C."/>
            <person name="Ilzarbe M."/>
            <person name="Galagan J."/>
            <person name="Nusbaum C."/>
            <person name="Birren B."/>
        </authorList>
    </citation>
    <scope>NUCLEOTIDE SEQUENCE [LARGE SCALE GENOMIC DNA]</scope>
    <source>
        <strain evidence="2">NRRL 15998</strain>
    </source>
</reference>